<sequence length="61" mass="7373">MSIERYYAICHPFRSRESRQTKKHAYRILAMNNKQTNNRIIMINGIKVNKQTNIEHQIKNK</sequence>
<dbReference type="OrthoDB" id="6419947at2759"/>
<dbReference type="SUPFAM" id="SSF81321">
    <property type="entry name" value="Family A G protein-coupled receptor-like"/>
    <property type="match status" value="1"/>
</dbReference>
<protein>
    <submittedName>
        <fullName evidence="1">Sulfakinin receptor-like protein</fullName>
    </submittedName>
</protein>
<evidence type="ECO:0000313" key="1">
    <source>
        <dbReference type="EMBL" id="OTF78906.1"/>
    </source>
</evidence>
<dbReference type="AlphaFoldDB" id="A0A1Y3BH30"/>
<keyword evidence="2" id="KW-1185">Reference proteome</keyword>
<proteinExistence type="predicted"/>
<dbReference type="EMBL" id="MUJZ01025735">
    <property type="protein sequence ID" value="OTF78906.1"/>
    <property type="molecule type" value="Genomic_DNA"/>
</dbReference>
<reference evidence="1 2" key="1">
    <citation type="submission" date="2017-03" db="EMBL/GenBank/DDBJ databases">
        <title>Genome Survey of Euroglyphus maynei.</title>
        <authorList>
            <person name="Arlian L.G."/>
            <person name="Morgan M.S."/>
            <person name="Rider S.D."/>
        </authorList>
    </citation>
    <scope>NUCLEOTIDE SEQUENCE [LARGE SCALE GENOMIC DNA]</scope>
    <source>
        <strain evidence="1">Arlian Lab</strain>
        <tissue evidence="1">Whole body</tissue>
    </source>
</reference>
<keyword evidence="1" id="KW-0675">Receptor</keyword>
<name>A0A1Y3BH30_EURMA</name>
<organism evidence="1 2">
    <name type="scientific">Euroglyphus maynei</name>
    <name type="common">Mayne's house dust mite</name>
    <dbReference type="NCBI Taxonomy" id="6958"/>
    <lineage>
        <taxon>Eukaryota</taxon>
        <taxon>Metazoa</taxon>
        <taxon>Ecdysozoa</taxon>
        <taxon>Arthropoda</taxon>
        <taxon>Chelicerata</taxon>
        <taxon>Arachnida</taxon>
        <taxon>Acari</taxon>
        <taxon>Acariformes</taxon>
        <taxon>Sarcoptiformes</taxon>
        <taxon>Astigmata</taxon>
        <taxon>Psoroptidia</taxon>
        <taxon>Analgoidea</taxon>
        <taxon>Pyroglyphidae</taxon>
        <taxon>Pyroglyphinae</taxon>
        <taxon>Euroglyphus</taxon>
    </lineage>
</organism>
<evidence type="ECO:0000313" key="2">
    <source>
        <dbReference type="Proteomes" id="UP000194236"/>
    </source>
</evidence>
<dbReference type="Proteomes" id="UP000194236">
    <property type="component" value="Unassembled WGS sequence"/>
</dbReference>
<gene>
    <name evidence="1" type="ORF">BLA29_013276</name>
</gene>
<accession>A0A1Y3BH30</accession>
<dbReference type="Gene3D" id="1.20.1070.10">
    <property type="entry name" value="Rhodopsin 7-helix transmembrane proteins"/>
    <property type="match status" value="1"/>
</dbReference>
<comment type="caution">
    <text evidence="1">The sequence shown here is derived from an EMBL/GenBank/DDBJ whole genome shotgun (WGS) entry which is preliminary data.</text>
</comment>